<evidence type="ECO:0000256" key="2">
    <source>
        <dbReference type="SAM" id="Phobius"/>
    </source>
</evidence>
<reference evidence="3" key="1">
    <citation type="journal article" date="2015" name="Genome Announc.">
        <title>Complete Genome Sequence of the Bacteriochlorophyll b-Producing Photosynthetic Bacterium Blastochloris viridis.</title>
        <authorList>
            <person name="Tsukatani Y."/>
            <person name="Hirose Y."/>
            <person name="Harada J."/>
            <person name="Misawa N."/>
            <person name="Mori K."/>
            <person name="Inoue K."/>
            <person name="Tamiaki H."/>
        </authorList>
    </citation>
    <scope>NUCLEOTIDE SEQUENCE [LARGE SCALE GENOMIC DNA]</scope>
    <source>
        <strain evidence="3">DSM 133</strain>
    </source>
</reference>
<evidence type="ECO:0000313" key="5">
    <source>
        <dbReference type="Proteomes" id="UP000065734"/>
    </source>
</evidence>
<organism evidence="4 5">
    <name type="scientific">Blastochloris viridis</name>
    <name type="common">Rhodopseudomonas viridis</name>
    <dbReference type="NCBI Taxonomy" id="1079"/>
    <lineage>
        <taxon>Bacteria</taxon>
        <taxon>Pseudomonadati</taxon>
        <taxon>Pseudomonadota</taxon>
        <taxon>Alphaproteobacteria</taxon>
        <taxon>Hyphomicrobiales</taxon>
        <taxon>Blastochloridaceae</taxon>
        <taxon>Blastochloris</taxon>
    </lineage>
</organism>
<keyword evidence="5" id="KW-1185">Reference proteome</keyword>
<dbReference type="OrthoDB" id="7960546at2"/>
<proteinExistence type="predicted"/>
<dbReference type="STRING" id="1079.BVIR_2318"/>
<keyword evidence="2" id="KW-0472">Membrane</keyword>
<name>A0A0H5BFW7_BLAVI</name>
<reference evidence="5" key="3">
    <citation type="journal article" date="2016" name="Genome Announc.">
        <title>Revised genome sequence of the purple photosynthetic bacterium Blastochloris viridis.</title>
        <authorList>
            <person name="Liu L.N."/>
            <person name="Faulkner M."/>
            <person name="Liu X."/>
            <person name="Huang F."/>
            <person name="Darby A.C."/>
            <person name="Hall N."/>
        </authorList>
    </citation>
    <scope>NUCLEOTIDE SEQUENCE [LARGE SCALE GENOMIC DNA]</scope>
    <source>
        <strain evidence="5">ATCC 19567 / DSM 133 / F</strain>
    </source>
</reference>
<dbReference type="EMBL" id="AP014854">
    <property type="protein sequence ID" value="BAR99989.1"/>
    <property type="molecule type" value="Genomic_DNA"/>
</dbReference>
<feature type="compositionally biased region" description="Basic residues" evidence="1">
    <location>
        <begin position="100"/>
        <end position="111"/>
    </location>
</feature>
<evidence type="ECO:0000313" key="4">
    <source>
        <dbReference type="EMBL" id="CUU42749.1"/>
    </source>
</evidence>
<accession>A0A0H5BFW7</accession>
<gene>
    <name evidence="3" type="ORF">BV133_2396</name>
    <name evidence="4" type="ORF">BVIRIDIS_17640</name>
</gene>
<feature type="region of interest" description="Disordered" evidence="1">
    <location>
        <begin position="90"/>
        <end position="111"/>
    </location>
</feature>
<keyword evidence="2" id="KW-0812">Transmembrane</keyword>
<sequence length="111" mass="11753">MGEGMGEATFLALQTVGVAFVLMAAISALCAGIISAIVAVLARSQRKKVAPPPDFAMPVQDDRAAVVAAITAAVHVMLPRHRIIHLGAAQSGQDWARESRTRHHASHAPRR</sequence>
<protein>
    <submittedName>
        <fullName evidence="4">Uncharacterized protein</fullName>
    </submittedName>
</protein>
<evidence type="ECO:0000256" key="1">
    <source>
        <dbReference type="SAM" id="MobiDB-lite"/>
    </source>
</evidence>
<keyword evidence="2" id="KW-1133">Transmembrane helix</keyword>
<evidence type="ECO:0000313" key="3">
    <source>
        <dbReference type="EMBL" id="BAR99989.1"/>
    </source>
</evidence>
<dbReference type="RefSeq" id="WP_058124837.1">
    <property type="nucleotide sequence ID" value="NZ_AP014854.2"/>
</dbReference>
<dbReference type="Proteomes" id="UP000065734">
    <property type="component" value="Chromosome I"/>
</dbReference>
<feature type="transmembrane region" description="Helical" evidence="2">
    <location>
        <begin position="20"/>
        <end position="42"/>
    </location>
</feature>
<dbReference type="KEGG" id="bvr:BVIR_2318"/>
<reference evidence="4" key="2">
    <citation type="submission" date="2015-11" db="EMBL/GenBank/DDBJ databases">
        <authorList>
            <person name="Zhang Y."/>
            <person name="Guo Z."/>
        </authorList>
    </citation>
    <scope>NUCLEOTIDE SEQUENCE</scope>
    <source>
        <strain evidence="4">1</strain>
    </source>
</reference>
<dbReference type="EMBL" id="LN907867">
    <property type="protein sequence ID" value="CUU42749.1"/>
    <property type="molecule type" value="Genomic_DNA"/>
</dbReference>
<dbReference type="AlphaFoldDB" id="A0A0H5BFW7"/>